<dbReference type="Proteomes" id="UP000695562">
    <property type="component" value="Unassembled WGS sequence"/>
</dbReference>
<feature type="region of interest" description="Disordered" evidence="1">
    <location>
        <begin position="77"/>
        <end position="102"/>
    </location>
</feature>
<protein>
    <submittedName>
        <fullName evidence="2">Uncharacterized protein</fullName>
    </submittedName>
</protein>
<evidence type="ECO:0000313" key="2">
    <source>
        <dbReference type="EMBL" id="KAF2070049.1"/>
    </source>
</evidence>
<keyword evidence="3" id="KW-1185">Reference proteome</keyword>
<name>A0A8J4V3Q9_9MYCE</name>
<feature type="compositionally biased region" description="Low complexity" evidence="1">
    <location>
        <begin position="274"/>
        <end position="284"/>
    </location>
</feature>
<dbReference type="EMBL" id="AJWJ01000551">
    <property type="protein sequence ID" value="KAF2070049.1"/>
    <property type="molecule type" value="Genomic_DNA"/>
</dbReference>
<proteinExistence type="predicted"/>
<dbReference type="AlphaFoldDB" id="A0A8J4V3Q9"/>
<evidence type="ECO:0000313" key="3">
    <source>
        <dbReference type="Proteomes" id="UP000695562"/>
    </source>
</evidence>
<sequence length="481" mass="53686">MISSNIDSDNSSNNNNNSTTMISLLNPPTTNINNNSTTPIFGTTSPSLNTSYSFISSNTNNYNNNNNQFKLSYTTPSSSIYNQKKNNKKRRNPFIGPSPGRNNFPEFPDWACPIAKEPIKNLFDFSDDVASPAPASNIKLKSPDCFILQKIVEETSLDFDNYDDDDDSDQDDVLGPDESLDYTPSKKFEFSIDTLSTAMPVNITFDHCAADIDQDDFDNSFELFEFKKWKIEDEKQSNDYFGRQTNFPHTKIPIPNQSNPIFQLITSNNKDIDSSSSTTSSTTSFKRKSLDHDQEYDDDFNQSRGVGVSTIDEYVIENINLSSICSSNASIIQNQQTRKSVSSNSINMTPISTTNSFKQPHQSIGTVESSPFSTPITKCYVARRNHIKDDIESFSLASPITKPQTPRQNQIDDDLFLTPIAPSKLVFKEPITPASSSNASKNPNTKVIPELPDISPIKIKQPGEATTTTSPSKNIVKFRLY</sequence>
<feature type="region of interest" description="Disordered" evidence="1">
    <location>
        <begin position="1"/>
        <end position="30"/>
    </location>
</feature>
<reference evidence="2" key="1">
    <citation type="submission" date="2020-01" db="EMBL/GenBank/DDBJ databases">
        <title>Development of genomics and gene disruption for Polysphondylium violaceum indicates a role for the polyketide synthase stlB in stalk morphogenesis.</title>
        <authorList>
            <person name="Narita B."/>
            <person name="Kawabe Y."/>
            <person name="Kin K."/>
            <person name="Saito T."/>
            <person name="Gibbs R."/>
            <person name="Kuspa A."/>
            <person name="Muzny D."/>
            <person name="Queller D."/>
            <person name="Richards S."/>
            <person name="Strassman J."/>
            <person name="Sucgang R."/>
            <person name="Worley K."/>
            <person name="Schaap P."/>
        </authorList>
    </citation>
    <scope>NUCLEOTIDE SEQUENCE</scope>
    <source>
        <strain evidence="2">QSvi11</strain>
    </source>
</reference>
<comment type="caution">
    <text evidence="2">The sequence shown here is derived from an EMBL/GenBank/DDBJ whole genome shotgun (WGS) entry which is preliminary data.</text>
</comment>
<gene>
    <name evidence="2" type="ORF">CYY_008631</name>
</gene>
<organism evidence="2 3">
    <name type="scientific">Polysphondylium violaceum</name>
    <dbReference type="NCBI Taxonomy" id="133409"/>
    <lineage>
        <taxon>Eukaryota</taxon>
        <taxon>Amoebozoa</taxon>
        <taxon>Evosea</taxon>
        <taxon>Eumycetozoa</taxon>
        <taxon>Dictyostelia</taxon>
        <taxon>Dictyosteliales</taxon>
        <taxon>Dictyosteliaceae</taxon>
        <taxon>Polysphondylium</taxon>
    </lineage>
</organism>
<accession>A0A8J4V3Q9</accession>
<feature type="region of interest" description="Disordered" evidence="1">
    <location>
        <begin position="159"/>
        <end position="179"/>
    </location>
</feature>
<feature type="region of interest" description="Disordered" evidence="1">
    <location>
        <begin position="267"/>
        <end position="303"/>
    </location>
</feature>
<dbReference type="OrthoDB" id="21666at2759"/>
<evidence type="ECO:0000256" key="1">
    <source>
        <dbReference type="SAM" id="MobiDB-lite"/>
    </source>
</evidence>